<dbReference type="InterPro" id="IPR000136">
    <property type="entry name" value="Oleosin"/>
</dbReference>
<evidence type="ECO:0000256" key="1">
    <source>
        <dbReference type="ARBA" id="ARBA00004141"/>
    </source>
</evidence>
<evidence type="ECO:0000313" key="10">
    <source>
        <dbReference type="EMBL" id="CAK9869596.1"/>
    </source>
</evidence>
<keyword evidence="5 9" id="KW-0812">Transmembrane</keyword>
<reference evidence="10" key="1">
    <citation type="submission" date="2024-03" db="EMBL/GenBank/DDBJ databases">
        <authorList>
            <consortium name="ELIXIR-Norway"/>
            <consortium name="Elixir Norway"/>
        </authorList>
    </citation>
    <scope>NUCLEOTIDE SEQUENCE</scope>
</reference>
<sequence>MQSVLEFFVSQSALQLFLQSVLKSKLLCKVRWNFCFLLCVRVRVRVWVGWCVRAREMESRKKAAVATAGVSSHHHRSHGGGAAHHHGSSRTHRRKDPPPNSRQILGLMFLLSAVGFVLLLAGVTLTGTTITVLLATPVVIFFSPVWIPLATVAFFAVSALLGAGAFGVAAVSTVSWVYNYFRGRHPYGSDRVQHHVGDYKKALLEGSSA</sequence>
<evidence type="ECO:0000256" key="2">
    <source>
        <dbReference type="ARBA" id="ARBA00004502"/>
    </source>
</evidence>
<feature type="transmembrane region" description="Helical" evidence="9">
    <location>
        <begin position="145"/>
        <end position="178"/>
    </location>
</feature>
<evidence type="ECO:0000256" key="5">
    <source>
        <dbReference type="ARBA" id="ARBA00022692"/>
    </source>
</evidence>
<keyword evidence="7 9" id="KW-0472">Membrane</keyword>
<evidence type="ECO:0000256" key="7">
    <source>
        <dbReference type="ARBA" id="ARBA00023136"/>
    </source>
</evidence>
<dbReference type="EMBL" id="OZ023720">
    <property type="protein sequence ID" value="CAK9869596.1"/>
    <property type="molecule type" value="Genomic_DNA"/>
</dbReference>
<protein>
    <recommendedName>
        <fullName evidence="12">Oleosin</fullName>
    </recommendedName>
</protein>
<comment type="subcellular location">
    <subcellularLocation>
        <location evidence="2">Lipid droplet</location>
    </subcellularLocation>
    <subcellularLocation>
        <location evidence="1">Membrane</location>
        <topology evidence="1">Multi-pass membrane protein</topology>
    </subcellularLocation>
</comment>
<dbReference type="PANTHER" id="PTHR33203:SF24">
    <property type="entry name" value="OLEOSIN"/>
    <property type="match status" value="1"/>
</dbReference>
<organism evidence="10 11">
    <name type="scientific">Sphagnum jensenii</name>
    <dbReference type="NCBI Taxonomy" id="128206"/>
    <lineage>
        <taxon>Eukaryota</taxon>
        <taxon>Viridiplantae</taxon>
        <taxon>Streptophyta</taxon>
        <taxon>Embryophyta</taxon>
        <taxon>Bryophyta</taxon>
        <taxon>Sphagnophytina</taxon>
        <taxon>Sphagnopsida</taxon>
        <taxon>Sphagnales</taxon>
        <taxon>Sphagnaceae</taxon>
        <taxon>Sphagnum</taxon>
    </lineage>
</organism>
<name>A0ABP1B3E9_9BRYO</name>
<keyword evidence="11" id="KW-1185">Reference proteome</keyword>
<evidence type="ECO:0000256" key="9">
    <source>
        <dbReference type="SAM" id="Phobius"/>
    </source>
</evidence>
<keyword evidence="4" id="KW-0551">Lipid droplet</keyword>
<feature type="transmembrane region" description="Helical" evidence="9">
    <location>
        <begin position="104"/>
        <end position="125"/>
    </location>
</feature>
<proteinExistence type="inferred from homology"/>
<feature type="region of interest" description="Disordered" evidence="8">
    <location>
        <begin position="71"/>
        <end position="98"/>
    </location>
</feature>
<evidence type="ECO:0000313" key="11">
    <source>
        <dbReference type="Proteomes" id="UP001497522"/>
    </source>
</evidence>
<accession>A0ABP1B3E9</accession>
<evidence type="ECO:0008006" key="12">
    <source>
        <dbReference type="Google" id="ProtNLM"/>
    </source>
</evidence>
<evidence type="ECO:0000256" key="3">
    <source>
        <dbReference type="ARBA" id="ARBA00010858"/>
    </source>
</evidence>
<comment type="similarity">
    <text evidence="3">Belongs to the oleosin family.</text>
</comment>
<dbReference type="PANTHER" id="PTHR33203">
    <property type="entry name" value="OLEOSIN"/>
    <property type="match status" value="1"/>
</dbReference>
<evidence type="ECO:0000256" key="4">
    <source>
        <dbReference type="ARBA" id="ARBA00022677"/>
    </source>
</evidence>
<keyword evidence="6 9" id="KW-1133">Transmembrane helix</keyword>
<evidence type="ECO:0000256" key="6">
    <source>
        <dbReference type="ARBA" id="ARBA00022989"/>
    </source>
</evidence>
<feature type="compositionally biased region" description="Basic residues" evidence="8">
    <location>
        <begin position="72"/>
        <end position="95"/>
    </location>
</feature>
<gene>
    <name evidence="10" type="ORF">CSSPJE1EN2_LOCUS12354</name>
</gene>
<dbReference type="Proteomes" id="UP001497522">
    <property type="component" value="Chromosome 19"/>
</dbReference>
<dbReference type="Pfam" id="PF01277">
    <property type="entry name" value="Oleosin"/>
    <property type="match status" value="1"/>
</dbReference>
<evidence type="ECO:0000256" key="8">
    <source>
        <dbReference type="SAM" id="MobiDB-lite"/>
    </source>
</evidence>